<organism evidence="2 3">
    <name type="scientific">Archangium gephyra</name>
    <dbReference type="NCBI Taxonomy" id="48"/>
    <lineage>
        <taxon>Bacteria</taxon>
        <taxon>Pseudomonadati</taxon>
        <taxon>Myxococcota</taxon>
        <taxon>Myxococcia</taxon>
        <taxon>Myxococcales</taxon>
        <taxon>Cystobacterineae</taxon>
        <taxon>Archangiaceae</taxon>
        <taxon>Archangium</taxon>
    </lineage>
</organism>
<dbReference type="AlphaFoldDB" id="A0A2W5V500"/>
<dbReference type="Gene3D" id="2.120.10.70">
    <property type="entry name" value="Fucose-specific lectin"/>
    <property type="match status" value="1"/>
</dbReference>
<name>A0A2W5V500_9BACT</name>
<evidence type="ECO:0008006" key="4">
    <source>
        <dbReference type="Google" id="ProtNLM"/>
    </source>
</evidence>
<sequence length="451" mass="48897">MQRRTALASVLFLAACAEAPAPLFEDELRSAADAGEALDASVEATNEVFVLSQHCTDFRAWLVGPDSSSAHGSIATIPGGGVFVAWSGQNAPARILGRRFLADGGVLPPELIWTSAGDASIDDINAHVNLGGVRFVTWRETDATTGLSQLYERTHDLARWRPANPLPGAPREILWSISGLTPRGDQLVVSVERAGEDGWAVVAHSRFGFNGTWSQHVLSPSEASVETLAMTANAQSEALVTWSGYGPPTQRLLVKASRRTSGDVWSTQTLGPAHGTVIAPVPVLTSRQAFVFWASDEQLQSTQLESGTWSSATTLFPRDGGVNASSVSAVSTGEYVFLGWQNHDTYVEYATWDGTRWREPERAALLGDSGLTRFIWWDGFGTNHAMSLWSEGGFVVVTSFHFGTRTGQYVIAGMVVDDDRIQPRLVLDDTWSHWILARQGAGRRLVVSNCR</sequence>
<evidence type="ECO:0000256" key="1">
    <source>
        <dbReference type="SAM" id="SignalP"/>
    </source>
</evidence>
<gene>
    <name evidence="2" type="ORF">DI536_19315</name>
</gene>
<comment type="caution">
    <text evidence="2">The sequence shown here is derived from an EMBL/GenBank/DDBJ whole genome shotgun (WGS) entry which is preliminary data.</text>
</comment>
<dbReference type="EMBL" id="QFQP01000016">
    <property type="protein sequence ID" value="PZR10824.1"/>
    <property type="molecule type" value="Genomic_DNA"/>
</dbReference>
<proteinExistence type="predicted"/>
<keyword evidence="1" id="KW-0732">Signal</keyword>
<accession>A0A2W5V500</accession>
<evidence type="ECO:0000313" key="3">
    <source>
        <dbReference type="Proteomes" id="UP000249061"/>
    </source>
</evidence>
<protein>
    <recommendedName>
        <fullName evidence="4">Exo-alpha-sialidase</fullName>
    </recommendedName>
</protein>
<dbReference type="Proteomes" id="UP000249061">
    <property type="component" value="Unassembled WGS sequence"/>
</dbReference>
<dbReference type="PROSITE" id="PS51257">
    <property type="entry name" value="PROKAR_LIPOPROTEIN"/>
    <property type="match status" value="1"/>
</dbReference>
<reference evidence="2 3" key="1">
    <citation type="submission" date="2017-08" db="EMBL/GenBank/DDBJ databases">
        <title>Infants hospitalized years apart are colonized by the same room-sourced microbial strains.</title>
        <authorList>
            <person name="Brooks B."/>
            <person name="Olm M.R."/>
            <person name="Firek B.A."/>
            <person name="Baker R."/>
            <person name="Thomas B.C."/>
            <person name="Morowitz M.J."/>
            <person name="Banfield J.F."/>
        </authorList>
    </citation>
    <scope>NUCLEOTIDE SEQUENCE [LARGE SCALE GENOMIC DNA]</scope>
    <source>
        <strain evidence="2">S2_003_000_R2_14</strain>
    </source>
</reference>
<feature type="chain" id="PRO_5015857264" description="Exo-alpha-sialidase" evidence="1">
    <location>
        <begin position="20"/>
        <end position="451"/>
    </location>
</feature>
<feature type="signal peptide" evidence="1">
    <location>
        <begin position="1"/>
        <end position="19"/>
    </location>
</feature>
<evidence type="ECO:0000313" key="2">
    <source>
        <dbReference type="EMBL" id="PZR10824.1"/>
    </source>
</evidence>